<reference evidence="1" key="2">
    <citation type="journal article" date="2015" name="Fish Shellfish Immunol.">
        <title>Early steps in the European eel (Anguilla anguilla)-Vibrio vulnificus interaction in the gills: Role of the RtxA13 toxin.</title>
        <authorList>
            <person name="Callol A."/>
            <person name="Pajuelo D."/>
            <person name="Ebbesson L."/>
            <person name="Teles M."/>
            <person name="MacKenzie S."/>
            <person name="Amaro C."/>
        </authorList>
    </citation>
    <scope>NUCLEOTIDE SEQUENCE</scope>
</reference>
<organism evidence="1">
    <name type="scientific">Anguilla anguilla</name>
    <name type="common">European freshwater eel</name>
    <name type="synonym">Muraena anguilla</name>
    <dbReference type="NCBI Taxonomy" id="7936"/>
    <lineage>
        <taxon>Eukaryota</taxon>
        <taxon>Metazoa</taxon>
        <taxon>Chordata</taxon>
        <taxon>Craniata</taxon>
        <taxon>Vertebrata</taxon>
        <taxon>Euteleostomi</taxon>
        <taxon>Actinopterygii</taxon>
        <taxon>Neopterygii</taxon>
        <taxon>Teleostei</taxon>
        <taxon>Anguilliformes</taxon>
        <taxon>Anguillidae</taxon>
        <taxon>Anguilla</taxon>
    </lineage>
</organism>
<sequence>MDTVTPYTSFFHNKASSFTGTHSLSGNVLPLHCGVSSMRRQMLQGQLESF</sequence>
<proteinExistence type="predicted"/>
<reference evidence="1" key="1">
    <citation type="submission" date="2014-11" db="EMBL/GenBank/DDBJ databases">
        <authorList>
            <person name="Amaro Gonzalez C."/>
        </authorList>
    </citation>
    <scope>NUCLEOTIDE SEQUENCE</scope>
</reference>
<name>A0A0E9VKB3_ANGAN</name>
<dbReference type="AlphaFoldDB" id="A0A0E9VKB3"/>
<dbReference type="EMBL" id="GBXM01030121">
    <property type="protein sequence ID" value="JAH78456.1"/>
    <property type="molecule type" value="Transcribed_RNA"/>
</dbReference>
<protein>
    <submittedName>
        <fullName evidence="1">Uncharacterized protein</fullName>
    </submittedName>
</protein>
<accession>A0A0E9VKB3</accession>
<evidence type="ECO:0000313" key="1">
    <source>
        <dbReference type="EMBL" id="JAH78456.1"/>
    </source>
</evidence>